<feature type="region of interest" description="Disordered" evidence="13">
    <location>
        <begin position="1"/>
        <end position="86"/>
    </location>
</feature>
<dbReference type="OrthoDB" id="9807213at2"/>
<feature type="compositionally biased region" description="Basic and acidic residues" evidence="13">
    <location>
        <begin position="1"/>
        <end position="28"/>
    </location>
</feature>
<dbReference type="PANTHER" id="PTHR47683">
    <property type="entry name" value="PSEUDOURIDINE SYNTHASE FAMILY PROTEIN-RELATED"/>
    <property type="match status" value="1"/>
</dbReference>
<dbReference type="CDD" id="cd00165">
    <property type="entry name" value="S4"/>
    <property type="match status" value="1"/>
</dbReference>
<feature type="compositionally biased region" description="Basic and acidic residues" evidence="13">
    <location>
        <begin position="52"/>
        <end position="74"/>
    </location>
</feature>
<dbReference type="GO" id="GO:0000455">
    <property type="term" value="P:enzyme-directed rRNA pseudouridine synthesis"/>
    <property type="evidence" value="ECO:0007669"/>
    <property type="project" value="UniProtKB-ARBA"/>
</dbReference>
<dbReference type="PATRIC" id="fig|28229.4.peg.1442"/>
<evidence type="ECO:0000256" key="13">
    <source>
        <dbReference type="SAM" id="MobiDB-lite"/>
    </source>
</evidence>
<protein>
    <recommendedName>
        <fullName evidence="8">Ribosomal large subunit pseudouridine synthase B</fullName>
        <ecNumber evidence="7">5.4.99.22</ecNumber>
    </recommendedName>
    <alternativeName>
        <fullName evidence="9">23S rRNA pseudouridine(2605) synthase</fullName>
    </alternativeName>
    <alternativeName>
        <fullName evidence="10">rRNA pseudouridylate synthase B</fullName>
    </alternativeName>
    <alternativeName>
        <fullName evidence="11">rRNA-uridine isomerase B</fullName>
    </alternativeName>
</protein>
<dbReference type="PROSITE" id="PS50889">
    <property type="entry name" value="S4"/>
    <property type="match status" value="1"/>
</dbReference>
<proteinExistence type="inferred from homology"/>
<dbReference type="NCBIfam" id="NF007976">
    <property type="entry name" value="PRK10700.1"/>
    <property type="match status" value="1"/>
</dbReference>
<evidence type="ECO:0000256" key="9">
    <source>
        <dbReference type="ARBA" id="ARBA00042486"/>
    </source>
</evidence>
<dbReference type="GO" id="GO:0005829">
    <property type="term" value="C:cytosol"/>
    <property type="evidence" value="ECO:0007669"/>
    <property type="project" value="UniProtKB-ARBA"/>
</dbReference>
<feature type="domain" description="RNA-binding S4" evidence="14">
    <location>
        <begin position="71"/>
        <end position="129"/>
    </location>
</feature>
<evidence type="ECO:0000256" key="1">
    <source>
        <dbReference type="ARBA" id="ARBA00008348"/>
    </source>
</evidence>
<keyword evidence="4" id="KW-0413">Isomerase</keyword>
<evidence type="ECO:0000259" key="14">
    <source>
        <dbReference type="SMART" id="SM00363"/>
    </source>
</evidence>
<comment type="catalytic activity">
    <reaction evidence="5">
        <text>uridine(2605) in 23S rRNA = pseudouridine(2605) in 23S rRNA</text>
        <dbReference type="Rhea" id="RHEA:42520"/>
        <dbReference type="Rhea" id="RHEA-COMP:10095"/>
        <dbReference type="Rhea" id="RHEA-COMP:10096"/>
        <dbReference type="ChEBI" id="CHEBI:65314"/>
        <dbReference type="ChEBI" id="CHEBI:65315"/>
        <dbReference type="EC" id="5.4.99.22"/>
    </reaction>
</comment>
<dbReference type="InterPro" id="IPR002942">
    <property type="entry name" value="S4_RNA-bd"/>
</dbReference>
<evidence type="ECO:0000256" key="3">
    <source>
        <dbReference type="ARBA" id="ARBA00022884"/>
    </source>
</evidence>
<evidence type="ECO:0000256" key="4">
    <source>
        <dbReference type="ARBA" id="ARBA00023235"/>
    </source>
</evidence>
<organism evidence="15 16">
    <name type="scientific">Colwellia psychrerythraea</name>
    <name type="common">Vibrio psychroerythus</name>
    <dbReference type="NCBI Taxonomy" id="28229"/>
    <lineage>
        <taxon>Bacteria</taxon>
        <taxon>Pseudomonadati</taxon>
        <taxon>Pseudomonadota</taxon>
        <taxon>Gammaproteobacteria</taxon>
        <taxon>Alteromonadales</taxon>
        <taxon>Colwelliaceae</taxon>
        <taxon>Colwellia</taxon>
    </lineage>
</organism>
<dbReference type="SMART" id="SM00363">
    <property type="entry name" value="S4"/>
    <property type="match status" value="1"/>
</dbReference>
<dbReference type="GO" id="GO:0160139">
    <property type="term" value="F:23S rRNA pseudouridine(2605) synthase activity"/>
    <property type="evidence" value="ECO:0007669"/>
    <property type="project" value="UniProtKB-EC"/>
</dbReference>
<evidence type="ECO:0000313" key="15">
    <source>
        <dbReference type="EMBL" id="KGJ92944.1"/>
    </source>
</evidence>
<evidence type="ECO:0000256" key="6">
    <source>
        <dbReference type="ARBA" id="ARBA00037383"/>
    </source>
</evidence>
<dbReference type="Proteomes" id="UP000029843">
    <property type="component" value="Unassembled WGS sequence"/>
</dbReference>
<feature type="region of interest" description="Disordered" evidence="13">
    <location>
        <begin position="324"/>
        <end position="355"/>
    </location>
</feature>
<keyword evidence="2" id="KW-0698">rRNA processing</keyword>
<gene>
    <name evidence="15" type="ORF">ND2E_2410</name>
</gene>
<dbReference type="InterPro" id="IPR006145">
    <property type="entry name" value="PsdUridine_synth_RsuA/RluA"/>
</dbReference>
<evidence type="ECO:0000256" key="10">
    <source>
        <dbReference type="ARBA" id="ARBA00042841"/>
    </source>
</evidence>
<accession>A0A099KQ97</accession>
<comment type="function">
    <text evidence="6">Responsible for synthesis of pseudouridine from uracil-2605 in 23S ribosomal RNA.</text>
</comment>
<dbReference type="NCBIfam" id="TIGR00093">
    <property type="entry name" value="pseudouridine synthase"/>
    <property type="match status" value="1"/>
</dbReference>
<dbReference type="Pfam" id="PF00849">
    <property type="entry name" value="PseudoU_synth_2"/>
    <property type="match status" value="1"/>
</dbReference>
<evidence type="ECO:0000256" key="7">
    <source>
        <dbReference type="ARBA" id="ARBA00038921"/>
    </source>
</evidence>
<dbReference type="Gene3D" id="3.10.290.10">
    <property type="entry name" value="RNA-binding S4 domain"/>
    <property type="match status" value="1"/>
</dbReference>
<keyword evidence="3 12" id="KW-0694">RNA-binding</keyword>
<evidence type="ECO:0000256" key="2">
    <source>
        <dbReference type="ARBA" id="ARBA00022552"/>
    </source>
</evidence>
<feature type="compositionally biased region" description="Basic residues" evidence="13">
    <location>
        <begin position="42"/>
        <end position="51"/>
    </location>
</feature>
<evidence type="ECO:0000256" key="8">
    <source>
        <dbReference type="ARBA" id="ARBA00040042"/>
    </source>
</evidence>
<dbReference type="CDD" id="cd02556">
    <property type="entry name" value="PseudoU_synth_RluB"/>
    <property type="match status" value="1"/>
</dbReference>
<dbReference type="GO" id="GO:0003723">
    <property type="term" value="F:RNA binding"/>
    <property type="evidence" value="ECO:0007669"/>
    <property type="project" value="UniProtKB-KW"/>
</dbReference>
<dbReference type="FunFam" id="3.30.70.1560:FF:000001">
    <property type="entry name" value="Pseudouridine synthase"/>
    <property type="match status" value="1"/>
</dbReference>
<evidence type="ECO:0000256" key="12">
    <source>
        <dbReference type="PROSITE-ProRule" id="PRU00182"/>
    </source>
</evidence>
<dbReference type="RefSeq" id="WP_033093195.1">
    <property type="nucleotide sequence ID" value="NZ_JQED01000015.1"/>
</dbReference>
<comment type="caution">
    <text evidence="15">The sequence shown here is derived from an EMBL/GenBank/DDBJ whole genome shotgun (WGS) entry which is preliminary data.</text>
</comment>
<evidence type="ECO:0000256" key="5">
    <source>
        <dbReference type="ARBA" id="ARBA00036944"/>
    </source>
</evidence>
<dbReference type="SUPFAM" id="SSF55120">
    <property type="entry name" value="Pseudouridine synthase"/>
    <property type="match status" value="1"/>
</dbReference>
<evidence type="ECO:0000256" key="11">
    <source>
        <dbReference type="ARBA" id="ARBA00043144"/>
    </source>
</evidence>
<dbReference type="EC" id="5.4.99.22" evidence="7"/>
<dbReference type="InterPro" id="IPR050343">
    <property type="entry name" value="RsuA_PseudoU_synthase"/>
</dbReference>
<dbReference type="FunFam" id="3.30.70.580:FF:000009">
    <property type="entry name" value="Pseudouridine synthase"/>
    <property type="match status" value="1"/>
</dbReference>
<dbReference type="PANTHER" id="PTHR47683:SF3">
    <property type="entry name" value="RIBOSOMAL LARGE SUBUNIT PSEUDOURIDINE SYNTHASE B"/>
    <property type="match status" value="1"/>
</dbReference>
<dbReference type="InterPro" id="IPR036986">
    <property type="entry name" value="S4_RNA-bd_sf"/>
</dbReference>
<dbReference type="InterPro" id="IPR020103">
    <property type="entry name" value="PsdUridine_synth_cat_dom_sf"/>
</dbReference>
<dbReference type="SUPFAM" id="SSF55174">
    <property type="entry name" value="Alpha-L RNA-binding motif"/>
    <property type="match status" value="1"/>
</dbReference>
<dbReference type="Pfam" id="PF01479">
    <property type="entry name" value="S4"/>
    <property type="match status" value="1"/>
</dbReference>
<feature type="compositionally biased region" description="Basic residues" evidence="13">
    <location>
        <begin position="332"/>
        <end position="355"/>
    </location>
</feature>
<reference evidence="15 16" key="1">
    <citation type="submission" date="2014-08" db="EMBL/GenBank/DDBJ databases">
        <title>Genomic and Phenotypic Diversity of Colwellia psychrerythraea strains from Disparate Marine Basins.</title>
        <authorList>
            <person name="Techtmann S.M."/>
            <person name="Stelling S.C."/>
            <person name="Utturkar S.M."/>
            <person name="Alshibli N."/>
            <person name="Harris A."/>
            <person name="Brown S.D."/>
            <person name="Hazen T.C."/>
        </authorList>
    </citation>
    <scope>NUCLEOTIDE SEQUENCE [LARGE SCALE GENOMIC DNA]</scope>
    <source>
        <strain evidence="15 16">ND2E</strain>
    </source>
</reference>
<name>A0A099KQ97_COLPS</name>
<comment type="similarity">
    <text evidence="1">Belongs to the pseudouridine synthase RsuA family.</text>
</comment>
<dbReference type="EMBL" id="JQED01000015">
    <property type="protein sequence ID" value="KGJ92944.1"/>
    <property type="molecule type" value="Genomic_DNA"/>
</dbReference>
<dbReference type="FunFam" id="3.10.290.10:FF:000003">
    <property type="entry name" value="Pseudouridine synthase"/>
    <property type="match status" value="1"/>
</dbReference>
<dbReference type="Gene3D" id="3.30.2350.10">
    <property type="entry name" value="Pseudouridine synthase"/>
    <property type="match status" value="1"/>
</dbReference>
<dbReference type="AlphaFoldDB" id="A0A099KQ97"/>
<dbReference type="InterPro" id="IPR000748">
    <property type="entry name" value="PsdUridine_synth_RsuA/RluB/E/F"/>
</dbReference>
<evidence type="ECO:0000313" key="16">
    <source>
        <dbReference type="Proteomes" id="UP000029843"/>
    </source>
</evidence>
<sequence length="355" mass="40871">MTVDKKKQARKDDALDKKYGTRGTEKKGSAKKGMSKQDVAKKKAGKKGHHKKEAEKVEKVDFQKASHSDSEKVQKVLARAGKGSRREMETMISEGRVSIDGKVAFLGDRVTGTEQIRLDGHHVKLTAQDEDICRVLVYNKPEGEMCTRKDPEGRPTVFDRLPPLETGRWVAVGRLDINTSGMLLFTTDGELANRLMHPSQKVEREYAVRVFGEINEAMLQTLRTGVKLEDGMARFQKITYRGGEGRNHWFHVVLSEGRNREVRRLWESQDVQVSRLIRVRYGDMEMQRQLPMGGWRELALKEVNYYRQLVNLAPEAVSKVKVDEKAMDNAKSRRIRRSVKKHQQRHQQSTRRRHK</sequence>